<dbReference type="Proteomes" id="UP000199691">
    <property type="component" value="Unassembled WGS sequence"/>
</dbReference>
<dbReference type="Pfam" id="PF00196">
    <property type="entry name" value="GerE"/>
    <property type="match status" value="1"/>
</dbReference>
<dbReference type="RefSeq" id="WP_176960125.1">
    <property type="nucleotide sequence ID" value="NZ_FNIX01000023.1"/>
</dbReference>
<evidence type="ECO:0000313" key="5">
    <source>
        <dbReference type="EMBL" id="SDP94289.1"/>
    </source>
</evidence>
<sequence length="228" mass="24429">MAVVALSSMEVVVAGVGSVLCQPVSVIVAHQHDIVRRGMEEVLLELDWVHHVRSFATCEAALAELHAGAPADVLLITGALFDLARESLARLDTRVVLLQPVAADLAPQDTRHVDGVLFEDTLSAALLVDALRQVSVGRVFMPWSAARALLEATDRETVSAVRLLLTPREMEALRFVTTGLSNKQIASRMGIGINGVKRLVSNVLAKTNCPTRIHAATYAVRSGLVDSA</sequence>
<organism evidence="5 6">
    <name type="scientific">Lentzea jiangxiensis</name>
    <dbReference type="NCBI Taxonomy" id="641025"/>
    <lineage>
        <taxon>Bacteria</taxon>
        <taxon>Bacillati</taxon>
        <taxon>Actinomycetota</taxon>
        <taxon>Actinomycetes</taxon>
        <taxon>Pseudonocardiales</taxon>
        <taxon>Pseudonocardiaceae</taxon>
        <taxon>Lentzea</taxon>
    </lineage>
</organism>
<evidence type="ECO:0000256" key="2">
    <source>
        <dbReference type="ARBA" id="ARBA00023125"/>
    </source>
</evidence>
<dbReference type="SUPFAM" id="SSF46894">
    <property type="entry name" value="C-terminal effector domain of the bipartite response regulators"/>
    <property type="match status" value="1"/>
</dbReference>
<dbReference type="PANTHER" id="PTHR44688">
    <property type="entry name" value="DNA-BINDING TRANSCRIPTIONAL ACTIVATOR DEVR_DOSR"/>
    <property type="match status" value="1"/>
</dbReference>
<dbReference type="Gene3D" id="3.40.50.2300">
    <property type="match status" value="1"/>
</dbReference>
<proteinExistence type="predicted"/>
<dbReference type="InterPro" id="IPR016032">
    <property type="entry name" value="Sig_transdc_resp-reg_C-effctor"/>
</dbReference>
<dbReference type="PROSITE" id="PS50043">
    <property type="entry name" value="HTH_LUXR_2"/>
    <property type="match status" value="1"/>
</dbReference>
<dbReference type="SMART" id="SM00421">
    <property type="entry name" value="HTH_LUXR"/>
    <property type="match status" value="1"/>
</dbReference>
<dbReference type="EMBL" id="FNIX01000023">
    <property type="protein sequence ID" value="SDP94289.1"/>
    <property type="molecule type" value="Genomic_DNA"/>
</dbReference>
<evidence type="ECO:0000313" key="6">
    <source>
        <dbReference type="Proteomes" id="UP000199691"/>
    </source>
</evidence>
<evidence type="ECO:0000256" key="1">
    <source>
        <dbReference type="ARBA" id="ARBA00023015"/>
    </source>
</evidence>
<keyword evidence="1" id="KW-0805">Transcription regulation</keyword>
<name>A0A1H0WUK6_9PSEU</name>
<evidence type="ECO:0000259" key="4">
    <source>
        <dbReference type="PROSITE" id="PS50043"/>
    </source>
</evidence>
<accession>A0A1H0WUK6</accession>
<gene>
    <name evidence="5" type="ORF">SAMN05421507_12367</name>
</gene>
<dbReference type="PANTHER" id="PTHR44688:SF16">
    <property type="entry name" value="DNA-BINDING TRANSCRIPTIONAL ACTIVATOR DEVR_DOSR"/>
    <property type="match status" value="1"/>
</dbReference>
<dbReference type="GO" id="GO:0003677">
    <property type="term" value="F:DNA binding"/>
    <property type="evidence" value="ECO:0007669"/>
    <property type="project" value="UniProtKB-KW"/>
</dbReference>
<evidence type="ECO:0000256" key="3">
    <source>
        <dbReference type="ARBA" id="ARBA00023163"/>
    </source>
</evidence>
<protein>
    <submittedName>
        <fullName evidence="5">DNA-binding response regulator, NarL/FixJ family, contains REC and HTH domains</fullName>
    </submittedName>
</protein>
<keyword evidence="6" id="KW-1185">Reference proteome</keyword>
<dbReference type="GO" id="GO:0006355">
    <property type="term" value="P:regulation of DNA-templated transcription"/>
    <property type="evidence" value="ECO:0007669"/>
    <property type="project" value="InterPro"/>
</dbReference>
<reference evidence="6" key="1">
    <citation type="submission" date="2016-10" db="EMBL/GenBank/DDBJ databases">
        <authorList>
            <person name="Varghese N."/>
            <person name="Submissions S."/>
        </authorList>
    </citation>
    <scope>NUCLEOTIDE SEQUENCE [LARGE SCALE GENOMIC DNA]</scope>
    <source>
        <strain evidence="6">CGMCC 4.6609</strain>
    </source>
</reference>
<dbReference type="CDD" id="cd06170">
    <property type="entry name" value="LuxR_C_like"/>
    <property type="match status" value="1"/>
</dbReference>
<keyword evidence="2 5" id="KW-0238">DNA-binding</keyword>
<dbReference type="PRINTS" id="PR00038">
    <property type="entry name" value="HTHLUXR"/>
</dbReference>
<feature type="domain" description="HTH luxR-type" evidence="4">
    <location>
        <begin position="158"/>
        <end position="223"/>
    </location>
</feature>
<dbReference type="InterPro" id="IPR000792">
    <property type="entry name" value="Tscrpt_reg_LuxR_C"/>
</dbReference>
<keyword evidence="3" id="KW-0804">Transcription</keyword>
<dbReference type="AlphaFoldDB" id="A0A1H0WUK6"/>
<dbReference type="STRING" id="641025.SAMN05421507_12367"/>